<accession>A0A2R6CEK4</accession>
<dbReference type="PROSITE" id="PS00961">
    <property type="entry name" value="RIBOSOMAL_S28E"/>
    <property type="match status" value="1"/>
</dbReference>
<dbReference type="InterPro" id="IPR012340">
    <property type="entry name" value="NA-bd_OB-fold"/>
</dbReference>
<organism evidence="6 7">
    <name type="scientific">Candidatus Marsarchaeota G2 archaeon BE_D</name>
    <dbReference type="NCBI Taxonomy" id="1978158"/>
    <lineage>
        <taxon>Archaea</taxon>
        <taxon>Candidatus Marsarchaeota</taxon>
        <taxon>Candidatus Marsarchaeota group 2</taxon>
    </lineage>
</organism>
<dbReference type="PANTHER" id="PTHR10769:SF3">
    <property type="entry name" value="SMALL RIBOSOMAL SUBUNIT PROTEIN ES28"/>
    <property type="match status" value="1"/>
</dbReference>
<dbReference type="GO" id="GO:0003735">
    <property type="term" value="F:structural constituent of ribosome"/>
    <property type="evidence" value="ECO:0007669"/>
    <property type="project" value="InterPro"/>
</dbReference>
<comment type="caution">
    <text evidence="6">The sequence shown here is derived from an EMBL/GenBank/DDBJ whole genome shotgun (WGS) entry which is preliminary data.</text>
</comment>
<dbReference type="GO" id="GO:0000028">
    <property type="term" value="P:ribosomal small subunit assembly"/>
    <property type="evidence" value="ECO:0007669"/>
    <property type="project" value="TreeGrafter"/>
</dbReference>
<reference evidence="6 7" key="1">
    <citation type="submission" date="2017-04" db="EMBL/GenBank/DDBJ databases">
        <title>Novel microbial lineages endemic to geothermal iron-oxide mats fill important gaps in the evolutionary history of Archaea.</title>
        <authorList>
            <person name="Jay Z.J."/>
            <person name="Beam J.P."/>
            <person name="Dlakic M."/>
            <person name="Rusch D.B."/>
            <person name="Kozubal M.A."/>
            <person name="Inskeep W.P."/>
        </authorList>
    </citation>
    <scope>NUCLEOTIDE SEQUENCE [LARGE SCALE GENOMIC DNA]</scope>
    <source>
        <strain evidence="6">BE_D</strain>
    </source>
</reference>
<dbReference type="FunFam" id="2.40.50.140:FF:000145">
    <property type="entry name" value="30S ribosomal protein S28e"/>
    <property type="match status" value="1"/>
</dbReference>
<proteinExistence type="inferred from homology"/>
<dbReference type="AlphaFoldDB" id="A0A2R6CEK4"/>
<dbReference type="InterPro" id="IPR028626">
    <property type="entry name" value="Ribosomal_eS28_CS"/>
</dbReference>
<dbReference type="HAMAP" id="MF_00292">
    <property type="entry name" value="Ribosomal_eS28"/>
    <property type="match status" value="1"/>
</dbReference>
<keyword evidence="2 5" id="KW-0689">Ribosomal protein</keyword>
<dbReference type="InterPro" id="IPR000289">
    <property type="entry name" value="Ribosomal_eS28"/>
</dbReference>
<keyword evidence="3 5" id="KW-0687">Ribonucleoprotein</keyword>
<evidence type="ECO:0000256" key="3">
    <source>
        <dbReference type="ARBA" id="ARBA00023274"/>
    </source>
</evidence>
<dbReference type="Proteomes" id="UP000242015">
    <property type="component" value="Unassembled WGS sequence"/>
</dbReference>
<dbReference type="Pfam" id="PF01200">
    <property type="entry name" value="Ribosomal_S28e"/>
    <property type="match status" value="1"/>
</dbReference>
<dbReference type="Gene3D" id="2.40.50.140">
    <property type="entry name" value="Nucleic acid-binding proteins"/>
    <property type="match status" value="1"/>
</dbReference>
<comment type="similarity">
    <text evidence="1 5">Belongs to the eukaryotic ribosomal protein eS28 family.</text>
</comment>
<dbReference type="EMBL" id="NEXF01000010">
    <property type="protein sequence ID" value="PSO09308.1"/>
    <property type="molecule type" value="Genomic_DNA"/>
</dbReference>
<dbReference type="PANTHER" id="PTHR10769">
    <property type="entry name" value="40S RIBOSOMAL PROTEIN S28"/>
    <property type="match status" value="1"/>
</dbReference>
<evidence type="ECO:0000256" key="2">
    <source>
        <dbReference type="ARBA" id="ARBA00022980"/>
    </source>
</evidence>
<evidence type="ECO:0000313" key="6">
    <source>
        <dbReference type="EMBL" id="PSO09308.1"/>
    </source>
</evidence>
<dbReference type="SUPFAM" id="SSF50249">
    <property type="entry name" value="Nucleic acid-binding proteins"/>
    <property type="match status" value="1"/>
</dbReference>
<evidence type="ECO:0000313" key="7">
    <source>
        <dbReference type="Proteomes" id="UP000242015"/>
    </source>
</evidence>
<evidence type="ECO:0000256" key="5">
    <source>
        <dbReference type="HAMAP-Rule" id="MF_00292"/>
    </source>
</evidence>
<evidence type="ECO:0000256" key="4">
    <source>
        <dbReference type="ARBA" id="ARBA00035146"/>
    </source>
</evidence>
<dbReference type="GO" id="GO:0022627">
    <property type="term" value="C:cytosolic small ribosomal subunit"/>
    <property type="evidence" value="ECO:0007669"/>
    <property type="project" value="TreeGrafter"/>
</dbReference>
<dbReference type="GO" id="GO:0030490">
    <property type="term" value="P:maturation of SSU-rRNA"/>
    <property type="evidence" value="ECO:0007669"/>
    <property type="project" value="TreeGrafter"/>
</dbReference>
<name>A0A2R6CEK4_9ARCH</name>
<protein>
    <recommendedName>
        <fullName evidence="4 5">Small ribosomal subunit protein eS28</fullName>
    </recommendedName>
</protein>
<gene>
    <name evidence="5" type="primary">rps28e</name>
    <name evidence="6" type="ORF">B9Q04_01090</name>
</gene>
<evidence type="ECO:0000256" key="1">
    <source>
        <dbReference type="ARBA" id="ARBA00005943"/>
    </source>
</evidence>
<sequence>MSSQSTEDAFPAEVVSIVGRTGVAGEVTQVRVRVLSGSMKGRTITRNVLGPVRLGDILMLRETEREARKISTRR</sequence>
<dbReference type="CDD" id="cd04457">
    <property type="entry name" value="S1_S28E"/>
    <property type="match status" value="1"/>
</dbReference>
<dbReference type="GO" id="GO:0006412">
    <property type="term" value="P:translation"/>
    <property type="evidence" value="ECO:0007669"/>
    <property type="project" value="UniProtKB-UniRule"/>
</dbReference>
<dbReference type="NCBIfam" id="NF003080">
    <property type="entry name" value="PRK04007.1"/>
    <property type="match status" value="1"/>
</dbReference>